<organism evidence="2">
    <name type="scientific">Rhizoctonia cerealis hypovirus</name>
    <dbReference type="NCBI Taxonomy" id="3068667"/>
    <lineage>
        <taxon>Viruses</taxon>
        <taxon>Riboviria</taxon>
        <taxon>Orthornavirae</taxon>
        <taxon>Pisuviricota</taxon>
        <taxon>Duplopiviricetes</taxon>
        <taxon>Durnavirales</taxon>
        <taxon>Hypoviridae</taxon>
    </lineage>
</organism>
<evidence type="ECO:0000313" key="2">
    <source>
        <dbReference type="EMBL" id="WMI40055.1"/>
    </source>
</evidence>
<reference evidence="2" key="2">
    <citation type="submission" date="2023-05" db="EMBL/GenBank/DDBJ databases">
        <authorList>
            <person name="Li W."/>
        </authorList>
    </citation>
    <scope>NUCLEOTIDE SEQUENCE</scope>
    <source>
        <strain evidence="2">RcHV-0942-1</strain>
    </source>
</reference>
<proteinExistence type="predicted"/>
<sequence>MVCIANMLGLFSCKARLNPSRASFFSRVFSYLFCFCTPKQIRKIDNPLQIKTALAKAKTQANKEKREKEKQLKALKKRSAIIIQKAYRKHRLLCFIDKYLEMNKLAIYISPFIKAWKHKREQRLASRKFRFELSLRRQKLKLHIATLLQQAKAIELGNKARREFNLFKSFIIKIQTVARRYNSRNVLQELRWQQREARAKVYPAMSSLLFSNVNFKKTGDLDLMDHITPVSSDTKLYIKSDLLSFPKGIPHLSQQTFEANFSRLQHNRGIYFPKVWIIDSFIKHTCPIGLYLVHFNPDHSILPIKFTSIWNGEIIVYVSKMREIQLRKTFNSNKRPVQSTNEIPKLDFRLIQQLTTDDKNAASKSGLNVCAPSFVMAPKTESSLRFEPYIITKKNQSKKKARQNYFYLPMPPNNDGTFIVPFCTLSDHIFLNKSI</sequence>
<reference evidence="2" key="1">
    <citation type="journal article" date="2023" name="Microbiol. Spectr.">
        <title>Extreme Diversity of Mycoviruses Present in Single Strains of Rhizoctonia cerealis, the Pathogen of Wheat Sharp Eyespot.</title>
        <authorList>
            <person name="Li W."/>
            <person name="Sun H."/>
            <person name="Cao S."/>
            <person name="Zhang A."/>
            <person name="Zhang H."/>
            <person name="Shu Y."/>
            <person name="Chen H."/>
        </authorList>
    </citation>
    <scope>NUCLEOTIDE SEQUENCE</scope>
    <source>
        <strain evidence="2">RcHV-0942-1</strain>
    </source>
</reference>
<dbReference type="InterPro" id="IPR000048">
    <property type="entry name" value="IQ_motif_EF-hand-BS"/>
</dbReference>
<dbReference type="Pfam" id="PF00612">
    <property type="entry name" value="IQ"/>
    <property type="match status" value="1"/>
</dbReference>
<protein>
    <submittedName>
        <fullName evidence="2">Uncharacterized protein</fullName>
    </submittedName>
</protein>
<evidence type="ECO:0000256" key="1">
    <source>
        <dbReference type="SAM" id="Coils"/>
    </source>
</evidence>
<accession>A0AA51GJX2</accession>
<dbReference type="EMBL" id="OQ999677">
    <property type="protein sequence ID" value="WMI40055.1"/>
    <property type="molecule type" value="Genomic_RNA"/>
</dbReference>
<keyword evidence="1" id="KW-0175">Coiled coil</keyword>
<feature type="coiled-coil region" evidence="1">
    <location>
        <begin position="51"/>
        <end position="85"/>
    </location>
</feature>
<name>A0AA51GJX2_9VIRU</name>